<dbReference type="InterPro" id="IPR023997">
    <property type="entry name" value="TonB-dep_OMP_SusC/RagA_CS"/>
</dbReference>
<evidence type="ECO:0000259" key="10">
    <source>
        <dbReference type="Pfam" id="PF07715"/>
    </source>
</evidence>
<name>A0A2S1LJ30_9FLAO</name>
<dbReference type="InterPro" id="IPR039426">
    <property type="entry name" value="TonB-dep_rcpt-like"/>
</dbReference>
<comment type="similarity">
    <text evidence="8">Belongs to the TonB-dependent receptor family.</text>
</comment>
<evidence type="ECO:0000313" key="12">
    <source>
        <dbReference type="Proteomes" id="UP000244677"/>
    </source>
</evidence>
<dbReference type="GO" id="GO:0044718">
    <property type="term" value="P:siderophore transmembrane transport"/>
    <property type="evidence" value="ECO:0007669"/>
    <property type="project" value="TreeGrafter"/>
</dbReference>
<dbReference type="AlphaFoldDB" id="A0A2S1LJ30"/>
<dbReference type="Gene3D" id="2.60.40.1120">
    <property type="entry name" value="Carboxypeptidase-like, regulatory domain"/>
    <property type="match status" value="1"/>
</dbReference>
<dbReference type="InterPro" id="IPR037066">
    <property type="entry name" value="Plug_dom_sf"/>
</dbReference>
<reference evidence="11 12" key="1">
    <citation type="submission" date="2017-04" db="EMBL/GenBank/DDBJ databases">
        <title>Complete genome sequence of Flavobacterium kingsejong AJ004.</title>
        <authorList>
            <person name="Lee P.C."/>
        </authorList>
    </citation>
    <scope>NUCLEOTIDE SEQUENCE [LARGE SCALE GENOMIC DNA]</scope>
    <source>
        <strain evidence="11 12">AJ004</strain>
    </source>
</reference>
<dbReference type="InterPro" id="IPR036942">
    <property type="entry name" value="Beta-barrel_TonB_sf"/>
</dbReference>
<dbReference type="Pfam" id="PF07715">
    <property type="entry name" value="Plug"/>
    <property type="match status" value="1"/>
</dbReference>
<keyword evidence="2 8" id="KW-0813">Transport</keyword>
<keyword evidence="6 8" id="KW-0472">Membrane</keyword>
<gene>
    <name evidence="11" type="ORF">FK004_00240</name>
</gene>
<keyword evidence="5 9" id="KW-0732">Signal</keyword>
<dbReference type="OrthoDB" id="9768177at2"/>
<dbReference type="GO" id="GO:0015344">
    <property type="term" value="F:siderophore uptake transmembrane transporter activity"/>
    <property type="evidence" value="ECO:0007669"/>
    <property type="project" value="TreeGrafter"/>
</dbReference>
<dbReference type="Gene3D" id="2.170.130.10">
    <property type="entry name" value="TonB-dependent receptor, plug domain"/>
    <property type="match status" value="1"/>
</dbReference>
<evidence type="ECO:0000256" key="9">
    <source>
        <dbReference type="SAM" id="SignalP"/>
    </source>
</evidence>
<dbReference type="SUPFAM" id="SSF49464">
    <property type="entry name" value="Carboxypeptidase regulatory domain-like"/>
    <property type="match status" value="1"/>
</dbReference>
<dbReference type="PANTHER" id="PTHR30069:SF29">
    <property type="entry name" value="HEMOGLOBIN AND HEMOGLOBIN-HAPTOGLOBIN-BINDING PROTEIN 1-RELATED"/>
    <property type="match status" value="1"/>
</dbReference>
<evidence type="ECO:0000256" key="3">
    <source>
        <dbReference type="ARBA" id="ARBA00022452"/>
    </source>
</evidence>
<organism evidence="11 12">
    <name type="scientific">Flavobacterium kingsejongi</name>
    <dbReference type="NCBI Taxonomy" id="1678728"/>
    <lineage>
        <taxon>Bacteria</taxon>
        <taxon>Pseudomonadati</taxon>
        <taxon>Bacteroidota</taxon>
        <taxon>Flavobacteriia</taxon>
        <taxon>Flavobacteriales</taxon>
        <taxon>Flavobacteriaceae</taxon>
        <taxon>Flavobacterium</taxon>
    </lineage>
</organism>
<feature type="chain" id="PRO_5015689309" evidence="9">
    <location>
        <begin position="23"/>
        <end position="1058"/>
    </location>
</feature>
<dbReference type="RefSeq" id="WP_108735438.1">
    <property type="nucleotide sequence ID" value="NZ_CP020919.1"/>
</dbReference>
<dbReference type="InterPro" id="IPR023996">
    <property type="entry name" value="TonB-dep_OMP_SusC/RagA"/>
</dbReference>
<protein>
    <submittedName>
        <fullName evidence="11">SusC/RagA family TonB-linked outer membrane protein</fullName>
    </submittedName>
</protein>
<dbReference type="Pfam" id="PF13715">
    <property type="entry name" value="CarbopepD_reg_2"/>
    <property type="match status" value="1"/>
</dbReference>
<keyword evidence="7 8" id="KW-0998">Cell outer membrane</keyword>
<evidence type="ECO:0000256" key="4">
    <source>
        <dbReference type="ARBA" id="ARBA00022692"/>
    </source>
</evidence>
<dbReference type="Gene3D" id="2.40.170.20">
    <property type="entry name" value="TonB-dependent receptor, beta-barrel domain"/>
    <property type="match status" value="1"/>
</dbReference>
<dbReference type="InterPro" id="IPR012910">
    <property type="entry name" value="Plug_dom"/>
</dbReference>
<sequence>MRSKFKWIASLILALMVQISFAQQKVVTGVVTDGTLPLPGVNVLIKGSIRATQTDFDGKYSIKAQEGDILVFSFIGMKEATVKVGSSATINHAMDSDRNELDAVVVTAFGIKKSAKAVAYAVQEVKGADLNRASNNSLSGALQGKLAGVQITPSSGAPGASSQINIRGARSFTGNNTPLYVIDGMPVASTADYNTGNSVTGADVANRAVDIDPNDIESISVLKGQAAAALYGLRASNGVIVITTKSGKGLAKGGKPVISYATSVSFETISKKPTLQNEYAQGAQGQFNPYSSTSWGPKISELPNDPTYGGNVSNSFNGGVLRPGMYYVPQRASAGLDPWVKPSAPNNIDDYFRVGHTINNSVNLSQATEKTNYSFGFGNATQEGFMPGTAMKRYTLKAVVDTKLNDQWSTGFSANYVQTKINKASSGNDSPLPGVFAAPRSYDLKGNGSASATNPYEQVFFRKNVFNNPYWAAEHNEFSEKTNRFYGNANIQYKPVISADGDKRLAFKYQAGIDSYTTNYRDVYEFGHQHDLTGGSSRINLYGVTTDVINSLLTVNYSMDITEDLKFDALVGNEYNHENSKRYNDEGSALNFGGWQTIENARTVTSQETRRQYRTVGFFGNAGFSYKDMIFLNGTIRKDIVSSMPRGNRSFVYPSVSLGIVLTEIEGLKDNSILSFAKIRGAIAEVGQAGDYYKDYYRRPSYGGGFWSGVPVQYPLGDTSSFIPNSVLYDPNLKPQNTKSYEVGVDLKFFNNRIGIDYAFSRQNVTDQIFAVPLAGSTGASSFVTNGGKLHTIAHEVMFFANPVKTTDFDWNFNVNFSKADSYVDELADGVDNITLGGFVTPQIRVSKGDRFPVIYGTSFVRDEHNNIIVDANGMPLLGEEKVLGEVMPKFVLGGSTQFTYKRVSVGATFEWKNGGKMYSGTNNLLSYYGVDSSTGDRDLPYVFPGVKEDGSKNDVIVQGSTDRLRLEDRLNGITENSVYDASFVKLREVTIGYSFPKLMKEMVDLRISAFARNILLWSKLPNLDPESSQGNNNMAGGFEQWSIPQAKSMGFSLNVSF</sequence>
<dbReference type="GO" id="GO:0009279">
    <property type="term" value="C:cell outer membrane"/>
    <property type="evidence" value="ECO:0007669"/>
    <property type="project" value="UniProtKB-SubCell"/>
</dbReference>
<dbReference type="PANTHER" id="PTHR30069">
    <property type="entry name" value="TONB-DEPENDENT OUTER MEMBRANE RECEPTOR"/>
    <property type="match status" value="1"/>
</dbReference>
<keyword evidence="3 8" id="KW-1134">Transmembrane beta strand</keyword>
<dbReference type="InterPro" id="IPR008969">
    <property type="entry name" value="CarboxyPept-like_regulatory"/>
</dbReference>
<dbReference type="Proteomes" id="UP000244677">
    <property type="component" value="Chromosome"/>
</dbReference>
<keyword evidence="4 8" id="KW-0812">Transmembrane</keyword>
<feature type="signal peptide" evidence="9">
    <location>
        <begin position="1"/>
        <end position="22"/>
    </location>
</feature>
<evidence type="ECO:0000256" key="7">
    <source>
        <dbReference type="ARBA" id="ARBA00023237"/>
    </source>
</evidence>
<evidence type="ECO:0000313" key="11">
    <source>
        <dbReference type="EMBL" id="AWG23763.1"/>
    </source>
</evidence>
<evidence type="ECO:0000256" key="8">
    <source>
        <dbReference type="PROSITE-ProRule" id="PRU01360"/>
    </source>
</evidence>
<feature type="domain" description="TonB-dependent receptor plug" evidence="10">
    <location>
        <begin position="116"/>
        <end position="239"/>
    </location>
</feature>
<dbReference type="NCBIfam" id="TIGR04057">
    <property type="entry name" value="SusC_RagA_signa"/>
    <property type="match status" value="1"/>
</dbReference>
<dbReference type="SUPFAM" id="SSF56935">
    <property type="entry name" value="Porins"/>
    <property type="match status" value="1"/>
</dbReference>
<proteinExistence type="inferred from homology"/>
<evidence type="ECO:0000256" key="5">
    <source>
        <dbReference type="ARBA" id="ARBA00022729"/>
    </source>
</evidence>
<evidence type="ECO:0000256" key="2">
    <source>
        <dbReference type="ARBA" id="ARBA00022448"/>
    </source>
</evidence>
<evidence type="ECO:0000256" key="1">
    <source>
        <dbReference type="ARBA" id="ARBA00004571"/>
    </source>
</evidence>
<dbReference type="KEGG" id="fki:FK004_00240"/>
<dbReference type="PROSITE" id="PS52016">
    <property type="entry name" value="TONB_DEPENDENT_REC_3"/>
    <property type="match status" value="1"/>
</dbReference>
<dbReference type="EMBL" id="CP020919">
    <property type="protein sequence ID" value="AWG23763.1"/>
    <property type="molecule type" value="Genomic_DNA"/>
</dbReference>
<evidence type="ECO:0000256" key="6">
    <source>
        <dbReference type="ARBA" id="ARBA00023136"/>
    </source>
</evidence>
<dbReference type="NCBIfam" id="TIGR04056">
    <property type="entry name" value="OMP_RagA_SusC"/>
    <property type="match status" value="1"/>
</dbReference>
<keyword evidence="12" id="KW-1185">Reference proteome</keyword>
<accession>A0A2S1LJ30</accession>
<comment type="subcellular location">
    <subcellularLocation>
        <location evidence="1 8">Cell outer membrane</location>
        <topology evidence="1 8">Multi-pass membrane protein</topology>
    </subcellularLocation>
</comment>